<dbReference type="InterPro" id="IPR003661">
    <property type="entry name" value="HisK_dim/P_dom"/>
</dbReference>
<dbReference type="Proteomes" id="UP001156670">
    <property type="component" value="Unassembled WGS sequence"/>
</dbReference>
<dbReference type="CDD" id="cd00082">
    <property type="entry name" value="HisKA"/>
    <property type="match status" value="1"/>
</dbReference>
<dbReference type="SUPFAM" id="SSF47384">
    <property type="entry name" value="Homodimeric domain of signal transducing histidine kinase"/>
    <property type="match status" value="1"/>
</dbReference>
<keyword evidence="12" id="KW-1185">Reference proteome</keyword>
<dbReference type="SMART" id="SM00448">
    <property type="entry name" value="REC"/>
    <property type="match status" value="2"/>
</dbReference>
<dbReference type="InterPro" id="IPR036890">
    <property type="entry name" value="HATPase_C_sf"/>
</dbReference>
<feature type="domain" description="PAS" evidence="10">
    <location>
        <begin position="39"/>
        <end position="109"/>
    </location>
</feature>
<evidence type="ECO:0000256" key="6">
    <source>
        <dbReference type="PROSITE-ProRule" id="PRU00169"/>
    </source>
</evidence>
<dbReference type="InterPro" id="IPR000014">
    <property type="entry name" value="PAS"/>
</dbReference>
<dbReference type="InterPro" id="IPR003594">
    <property type="entry name" value="HATPase_dom"/>
</dbReference>
<comment type="catalytic activity">
    <reaction evidence="1">
        <text>ATP + protein L-histidine = ADP + protein N-phospho-L-histidine.</text>
        <dbReference type="EC" id="2.7.13.3"/>
    </reaction>
</comment>
<evidence type="ECO:0000259" key="9">
    <source>
        <dbReference type="PROSITE" id="PS50110"/>
    </source>
</evidence>
<dbReference type="NCBIfam" id="TIGR00229">
    <property type="entry name" value="sensory_box"/>
    <property type="match status" value="1"/>
</dbReference>
<dbReference type="CDD" id="cd00130">
    <property type="entry name" value="PAS"/>
    <property type="match status" value="1"/>
</dbReference>
<dbReference type="Gene3D" id="3.30.565.10">
    <property type="entry name" value="Histidine kinase-like ATPase, C-terminal domain"/>
    <property type="match status" value="1"/>
</dbReference>
<dbReference type="PRINTS" id="PR00344">
    <property type="entry name" value="BCTRLSENSOR"/>
</dbReference>
<dbReference type="PANTHER" id="PTHR43047:SF72">
    <property type="entry name" value="OSMOSENSING HISTIDINE PROTEIN KINASE SLN1"/>
    <property type="match status" value="1"/>
</dbReference>
<dbReference type="InterPro" id="IPR013656">
    <property type="entry name" value="PAS_4"/>
</dbReference>
<evidence type="ECO:0000256" key="2">
    <source>
        <dbReference type="ARBA" id="ARBA00012438"/>
    </source>
</evidence>
<dbReference type="SUPFAM" id="SSF52172">
    <property type="entry name" value="CheY-like"/>
    <property type="match status" value="2"/>
</dbReference>
<dbReference type="SMART" id="SM00388">
    <property type="entry name" value="HisKA"/>
    <property type="match status" value="1"/>
</dbReference>
<dbReference type="InterPro" id="IPR036097">
    <property type="entry name" value="HisK_dim/P_sf"/>
</dbReference>
<dbReference type="EMBL" id="BSOB01000004">
    <property type="protein sequence ID" value="GLQ91266.1"/>
    <property type="molecule type" value="Genomic_DNA"/>
</dbReference>
<dbReference type="Pfam" id="PF02518">
    <property type="entry name" value="HATPase_c"/>
    <property type="match status" value="1"/>
</dbReference>
<dbReference type="Pfam" id="PF00072">
    <property type="entry name" value="Response_reg"/>
    <property type="match status" value="2"/>
</dbReference>
<dbReference type="PROSITE" id="PS50110">
    <property type="entry name" value="RESPONSE_REGULATORY"/>
    <property type="match status" value="2"/>
</dbReference>
<dbReference type="InterPro" id="IPR001789">
    <property type="entry name" value="Sig_transdc_resp-reg_receiver"/>
</dbReference>
<evidence type="ECO:0000259" key="8">
    <source>
        <dbReference type="PROSITE" id="PS50109"/>
    </source>
</evidence>
<feature type="modified residue" description="4-aspartylphosphate" evidence="6">
    <location>
        <position position="470"/>
    </location>
</feature>
<dbReference type="Pfam" id="PF00512">
    <property type="entry name" value="HisKA"/>
    <property type="match status" value="1"/>
</dbReference>
<dbReference type="PROSITE" id="PS50109">
    <property type="entry name" value="HIS_KIN"/>
    <property type="match status" value="1"/>
</dbReference>
<dbReference type="SMART" id="SM00387">
    <property type="entry name" value="HATPase_c"/>
    <property type="match status" value="1"/>
</dbReference>
<evidence type="ECO:0000256" key="7">
    <source>
        <dbReference type="SAM" id="Phobius"/>
    </source>
</evidence>
<name>A0ABQ5XKZ5_9GAMM</name>
<dbReference type="SUPFAM" id="SSF55874">
    <property type="entry name" value="ATPase domain of HSP90 chaperone/DNA topoisomerase II/histidine kinase"/>
    <property type="match status" value="1"/>
</dbReference>
<dbReference type="InterPro" id="IPR005467">
    <property type="entry name" value="His_kinase_dom"/>
</dbReference>
<feature type="domain" description="Histidine kinase" evidence="8">
    <location>
        <begin position="181"/>
        <end position="399"/>
    </location>
</feature>
<evidence type="ECO:0000313" key="12">
    <source>
        <dbReference type="Proteomes" id="UP001156670"/>
    </source>
</evidence>
<feature type="transmembrane region" description="Helical" evidence="7">
    <location>
        <begin position="6"/>
        <end position="27"/>
    </location>
</feature>
<reference evidence="12" key="1">
    <citation type="journal article" date="2019" name="Int. J. Syst. Evol. Microbiol.">
        <title>The Global Catalogue of Microorganisms (GCM) 10K type strain sequencing project: providing services to taxonomists for standard genome sequencing and annotation.</title>
        <authorList>
            <consortium name="The Broad Institute Genomics Platform"/>
            <consortium name="The Broad Institute Genome Sequencing Center for Infectious Disease"/>
            <person name="Wu L."/>
            <person name="Ma J."/>
        </authorList>
    </citation>
    <scope>NUCLEOTIDE SEQUENCE [LARGE SCALE GENOMIC DNA]</scope>
    <source>
        <strain evidence="12">NBRC 111980</strain>
    </source>
</reference>
<organism evidence="11 12">
    <name type="scientific">Dyella acidisoli</name>
    <dbReference type="NCBI Taxonomy" id="1867834"/>
    <lineage>
        <taxon>Bacteria</taxon>
        <taxon>Pseudomonadati</taxon>
        <taxon>Pseudomonadota</taxon>
        <taxon>Gammaproteobacteria</taxon>
        <taxon>Lysobacterales</taxon>
        <taxon>Rhodanobacteraceae</taxon>
        <taxon>Dyella</taxon>
    </lineage>
</organism>
<dbReference type="InterPro" id="IPR035965">
    <property type="entry name" value="PAS-like_dom_sf"/>
</dbReference>
<keyword evidence="7" id="KW-0472">Membrane</keyword>
<feature type="modified residue" description="4-aspartylphosphate" evidence="6">
    <location>
        <position position="590"/>
    </location>
</feature>
<dbReference type="SUPFAM" id="SSF55785">
    <property type="entry name" value="PYP-like sensor domain (PAS domain)"/>
    <property type="match status" value="1"/>
</dbReference>
<keyword evidence="3 6" id="KW-0597">Phosphoprotein</keyword>
<keyword evidence="5" id="KW-0418">Kinase</keyword>
<comment type="caution">
    <text evidence="11">The sequence shown here is derived from an EMBL/GenBank/DDBJ whole genome shotgun (WGS) entry which is preliminary data.</text>
</comment>
<dbReference type="SMART" id="SM00091">
    <property type="entry name" value="PAS"/>
    <property type="match status" value="1"/>
</dbReference>
<evidence type="ECO:0000256" key="3">
    <source>
        <dbReference type="ARBA" id="ARBA00022553"/>
    </source>
</evidence>
<evidence type="ECO:0000313" key="11">
    <source>
        <dbReference type="EMBL" id="GLQ91266.1"/>
    </source>
</evidence>
<dbReference type="Gene3D" id="3.40.50.2300">
    <property type="match status" value="2"/>
</dbReference>
<feature type="domain" description="Response regulatory" evidence="9">
    <location>
        <begin position="421"/>
        <end position="534"/>
    </location>
</feature>
<evidence type="ECO:0000256" key="1">
    <source>
        <dbReference type="ARBA" id="ARBA00000085"/>
    </source>
</evidence>
<dbReference type="CDD" id="cd16922">
    <property type="entry name" value="HATPase_EvgS-ArcB-TorS-like"/>
    <property type="match status" value="1"/>
</dbReference>
<feature type="domain" description="Response regulatory" evidence="9">
    <location>
        <begin position="541"/>
        <end position="655"/>
    </location>
</feature>
<evidence type="ECO:0000259" key="10">
    <source>
        <dbReference type="PROSITE" id="PS50112"/>
    </source>
</evidence>
<dbReference type="Pfam" id="PF08448">
    <property type="entry name" value="PAS_4"/>
    <property type="match status" value="1"/>
</dbReference>
<dbReference type="PANTHER" id="PTHR43047">
    <property type="entry name" value="TWO-COMPONENT HISTIDINE PROTEIN KINASE"/>
    <property type="match status" value="1"/>
</dbReference>
<accession>A0ABQ5XKZ5</accession>
<dbReference type="Gene3D" id="1.10.287.130">
    <property type="match status" value="1"/>
</dbReference>
<dbReference type="PROSITE" id="PS50112">
    <property type="entry name" value="PAS"/>
    <property type="match status" value="1"/>
</dbReference>
<gene>
    <name evidence="11" type="ORF">GCM10007901_02160</name>
</gene>
<sequence length="674" mass="74064">MLSNGYLIGALVVLLLILATWLVYMQWRFHVMRTKMLGSVRLLDDIFQHSNVAMKVKDRDGHILRINDAAAKLMGRPANDLVGNTIDVVATPETIALIRQHDHEVIERRHVTAREEQVDYLGGSHRLLTTRFPITDAHDAVAGVGVISMDITDRVQMEQALRLTKAEAEAANQAKSLFLANMSHELRTPLNSIIGLSELTFEQAEEREDNETAEIMQRVVNAGRHLLSLINDILDISRVESGRIELHAEVVHVQTLVESVINSMQTLARANGNKLLLEVAPGVGMACVDSTRLRQVVLNLIGNAIKFTRNGEVKVALSNRGDQLHIAVSDTGIGMTTEQMERIFEPFEQADRSISRRFGGSGLGLTISRQLLGLMRGRIDVTSDIQSGSVFTVTVPVGDVDNPEVRPLTKGAPPAHGRNPVVLIVDDDPDACDLVRNALQRNGINVVAASSGQEALALTRSLRPAVMVLDILLGDMTGWDVLAAIRADPEHAELPVILCTVTDPDQRTGVLGVVEHLTKPFDRDHLSRLVQRFVGSPKSSSLLVVDDDDFYRDSIANVLRQAGHKVDTAPNGEHALNIMRNSPPDLLLLDMIMPGMDGLAVIEAMRIDPTLAPVPIMLVTAADITPEVSRNLYERAVLLVRKGEADLADVVREVHRLLDRLQIPTNEREVKQAT</sequence>
<dbReference type="CDD" id="cd00156">
    <property type="entry name" value="REC"/>
    <property type="match status" value="1"/>
</dbReference>
<dbReference type="InterPro" id="IPR011006">
    <property type="entry name" value="CheY-like_superfamily"/>
</dbReference>
<keyword evidence="7" id="KW-1133">Transmembrane helix</keyword>
<evidence type="ECO:0000256" key="4">
    <source>
        <dbReference type="ARBA" id="ARBA00022679"/>
    </source>
</evidence>
<evidence type="ECO:0000256" key="5">
    <source>
        <dbReference type="ARBA" id="ARBA00022777"/>
    </source>
</evidence>
<protein>
    <recommendedName>
        <fullName evidence="2">histidine kinase</fullName>
        <ecNumber evidence="2">2.7.13.3</ecNumber>
    </recommendedName>
</protein>
<dbReference type="EC" id="2.7.13.3" evidence="2"/>
<dbReference type="Gene3D" id="3.30.450.20">
    <property type="entry name" value="PAS domain"/>
    <property type="match status" value="1"/>
</dbReference>
<keyword evidence="7" id="KW-0812">Transmembrane</keyword>
<dbReference type="InterPro" id="IPR004358">
    <property type="entry name" value="Sig_transdc_His_kin-like_C"/>
</dbReference>
<keyword evidence="4" id="KW-0808">Transferase</keyword>
<proteinExistence type="predicted"/>